<evidence type="ECO:0000313" key="4">
    <source>
        <dbReference type="EMBL" id="OHA68709.1"/>
    </source>
</evidence>
<dbReference type="Pfam" id="PF01197">
    <property type="entry name" value="Ribosomal_L31"/>
    <property type="match status" value="1"/>
</dbReference>
<comment type="similarity">
    <text evidence="3">Belongs to the bacterial ribosomal protein bL31 family.</text>
</comment>
<dbReference type="Proteomes" id="UP000178529">
    <property type="component" value="Unassembled WGS sequence"/>
</dbReference>
<dbReference type="Gene3D" id="4.10.830.30">
    <property type="entry name" value="Ribosomal protein L31"/>
    <property type="match status" value="1"/>
</dbReference>
<dbReference type="EMBL" id="MHTY01000017">
    <property type="protein sequence ID" value="OHA68709.1"/>
    <property type="molecule type" value="Genomic_DNA"/>
</dbReference>
<comment type="caution">
    <text evidence="4">The sequence shown here is derived from an EMBL/GenBank/DDBJ whole genome shotgun (WGS) entry which is preliminary data.</text>
</comment>
<evidence type="ECO:0000256" key="2">
    <source>
        <dbReference type="ARBA" id="ARBA00023274"/>
    </source>
</evidence>
<gene>
    <name evidence="4" type="ORF">A3J68_01040</name>
</gene>
<dbReference type="InterPro" id="IPR002150">
    <property type="entry name" value="Ribosomal_bL31"/>
</dbReference>
<dbReference type="InterPro" id="IPR034704">
    <property type="entry name" value="Ribosomal_bL28/bL31-like_sf"/>
</dbReference>
<sequence>LELIETEVCSSCHPFYTKKERLTDQMGQIQKFKARLQKAKKKA</sequence>
<proteinExistence type="inferred from homology"/>
<keyword evidence="1 3" id="KW-0689">Ribosomal protein</keyword>
<dbReference type="InterPro" id="IPR042105">
    <property type="entry name" value="Ribosomal_bL31_sf"/>
</dbReference>
<keyword evidence="2 3" id="KW-0687">Ribonucleoprotein</keyword>
<dbReference type="GO" id="GO:0006412">
    <property type="term" value="P:translation"/>
    <property type="evidence" value="ECO:0007669"/>
    <property type="project" value="InterPro"/>
</dbReference>
<dbReference type="NCBIfam" id="TIGR00105">
    <property type="entry name" value="L31"/>
    <property type="match status" value="1"/>
</dbReference>
<feature type="non-terminal residue" evidence="4">
    <location>
        <position position="1"/>
    </location>
</feature>
<organism evidence="4 5">
    <name type="scientific">Candidatus Wildermuthbacteria bacterium RIFCSPHIGHO2_02_FULL_48_16</name>
    <dbReference type="NCBI Taxonomy" id="1802453"/>
    <lineage>
        <taxon>Bacteria</taxon>
        <taxon>Candidatus Wildermuthiibacteriota</taxon>
    </lineage>
</organism>
<reference evidence="4 5" key="1">
    <citation type="journal article" date="2016" name="Nat. Commun.">
        <title>Thousands of microbial genomes shed light on interconnected biogeochemical processes in an aquifer system.</title>
        <authorList>
            <person name="Anantharaman K."/>
            <person name="Brown C.T."/>
            <person name="Hug L.A."/>
            <person name="Sharon I."/>
            <person name="Castelle C.J."/>
            <person name="Probst A.J."/>
            <person name="Thomas B.C."/>
            <person name="Singh A."/>
            <person name="Wilkins M.J."/>
            <person name="Karaoz U."/>
            <person name="Brodie E.L."/>
            <person name="Williams K.H."/>
            <person name="Hubbard S.S."/>
            <person name="Banfield J.F."/>
        </authorList>
    </citation>
    <scope>NUCLEOTIDE SEQUENCE [LARGE SCALE GENOMIC DNA]</scope>
</reference>
<dbReference type="PROSITE" id="PS01143">
    <property type="entry name" value="RIBOSOMAL_L31"/>
    <property type="match status" value="1"/>
</dbReference>
<dbReference type="GO" id="GO:0003735">
    <property type="term" value="F:structural constituent of ribosome"/>
    <property type="evidence" value="ECO:0007669"/>
    <property type="project" value="InterPro"/>
</dbReference>
<dbReference type="GO" id="GO:1990904">
    <property type="term" value="C:ribonucleoprotein complex"/>
    <property type="evidence" value="ECO:0007669"/>
    <property type="project" value="UniProtKB-KW"/>
</dbReference>
<accession>A0A1G2R8L7</accession>
<dbReference type="SUPFAM" id="SSF143800">
    <property type="entry name" value="L28p-like"/>
    <property type="match status" value="1"/>
</dbReference>
<name>A0A1G2R8L7_9BACT</name>
<evidence type="ECO:0000256" key="3">
    <source>
        <dbReference type="RuleBase" id="RU000564"/>
    </source>
</evidence>
<dbReference type="AlphaFoldDB" id="A0A1G2R8L7"/>
<evidence type="ECO:0000313" key="5">
    <source>
        <dbReference type="Proteomes" id="UP000178529"/>
    </source>
</evidence>
<dbReference type="GO" id="GO:0005840">
    <property type="term" value="C:ribosome"/>
    <property type="evidence" value="ECO:0007669"/>
    <property type="project" value="UniProtKB-KW"/>
</dbReference>
<evidence type="ECO:0000256" key="1">
    <source>
        <dbReference type="ARBA" id="ARBA00022980"/>
    </source>
</evidence>
<protein>
    <recommendedName>
        <fullName evidence="3">50S ribosomal protein L31</fullName>
    </recommendedName>
</protein>
<dbReference type="PRINTS" id="PR01249">
    <property type="entry name" value="RIBOSOMALL31"/>
</dbReference>